<evidence type="ECO:0000256" key="2">
    <source>
        <dbReference type="ARBA" id="ARBA00011534"/>
    </source>
</evidence>
<dbReference type="EMBL" id="JAPEUR010000244">
    <property type="protein sequence ID" value="KAJ4313930.1"/>
    <property type="molecule type" value="Genomic_DNA"/>
</dbReference>
<organism evidence="12 13">
    <name type="scientific">Fusarium piperis</name>
    <dbReference type="NCBI Taxonomy" id="1435070"/>
    <lineage>
        <taxon>Eukaryota</taxon>
        <taxon>Fungi</taxon>
        <taxon>Dikarya</taxon>
        <taxon>Ascomycota</taxon>
        <taxon>Pezizomycotina</taxon>
        <taxon>Sordariomycetes</taxon>
        <taxon>Hypocreomycetidae</taxon>
        <taxon>Hypocreales</taxon>
        <taxon>Nectriaceae</taxon>
        <taxon>Fusarium</taxon>
        <taxon>Fusarium solani species complex</taxon>
    </lineage>
</organism>
<dbReference type="Proteomes" id="UP001140502">
    <property type="component" value="Unassembled WGS sequence"/>
</dbReference>
<dbReference type="Gene3D" id="1.10.510.10">
    <property type="entry name" value="Transferase(Phosphotransferase) domain 1"/>
    <property type="match status" value="1"/>
</dbReference>
<evidence type="ECO:0000256" key="7">
    <source>
        <dbReference type="ARBA" id="ARBA00033194"/>
    </source>
</evidence>
<dbReference type="SUPFAM" id="SSF56112">
    <property type="entry name" value="Protein kinase-like (PK-like)"/>
    <property type="match status" value="1"/>
</dbReference>
<dbReference type="PROSITE" id="PS50011">
    <property type="entry name" value="PROTEIN_KINASE_DOM"/>
    <property type="match status" value="1"/>
</dbReference>
<comment type="catalytic activity">
    <reaction evidence="9">
        <text>L-seryl-[protein] + ATP = O-phospho-L-seryl-[protein] + ADP + H(+)</text>
        <dbReference type="Rhea" id="RHEA:17989"/>
        <dbReference type="Rhea" id="RHEA-COMP:9863"/>
        <dbReference type="Rhea" id="RHEA-COMP:11604"/>
        <dbReference type="ChEBI" id="CHEBI:15378"/>
        <dbReference type="ChEBI" id="CHEBI:29999"/>
        <dbReference type="ChEBI" id="CHEBI:30616"/>
        <dbReference type="ChEBI" id="CHEBI:83421"/>
        <dbReference type="ChEBI" id="CHEBI:456216"/>
        <dbReference type="EC" id="2.7.11.1"/>
    </reaction>
</comment>
<evidence type="ECO:0000256" key="10">
    <source>
        <dbReference type="SAM" id="MobiDB-lite"/>
    </source>
</evidence>
<name>A0A9W8W6T1_9HYPO</name>
<evidence type="ECO:0000313" key="13">
    <source>
        <dbReference type="Proteomes" id="UP001140502"/>
    </source>
</evidence>
<dbReference type="InterPro" id="IPR011009">
    <property type="entry name" value="Kinase-like_dom_sf"/>
</dbReference>
<evidence type="ECO:0000256" key="9">
    <source>
        <dbReference type="ARBA" id="ARBA00048679"/>
    </source>
</evidence>
<protein>
    <recommendedName>
        <fullName evidence="5">EKC/KEOPS complex subunit BUD32</fullName>
        <ecNumber evidence="3">2.7.11.1</ecNumber>
    </recommendedName>
    <alternativeName>
        <fullName evidence="6 7">Atypical Serine/threonine protein kinase BUD32</fullName>
    </alternativeName>
    <alternativeName>
        <fullName evidence="4">EKC/KEOPS complex subunit bud32</fullName>
    </alternativeName>
</protein>
<accession>A0A9W8W6T1</accession>
<comment type="catalytic activity">
    <reaction evidence="8">
        <text>L-threonyl-[protein] + ATP = O-phospho-L-threonyl-[protein] + ADP + H(+)</text>
        <dbReference type="Rhea" id="RHEA:46608"/>
        <dbReference type="Rhea" id="RHEA-COMP:11060"/>
        <dbReference type="Rhea" id="RHEA-COMP:11605"/>
        <dbReference type="ChEBI" id="CHEBI:15378"/>
        <dbReference type="ChEBI" id="CHEBI:30013"/>
        <dbReference type="ChEBI" id="CHEBI:30616"/>
        <dbReference type="ChEBI" id="CHEBI:61977"/>
        <dbReference type="ChEBI" id="CHEBI:456216"/>
        <dbReference type="EC" id="2.7.11.1"/>
    </reaction>
</comment>
<dbReference type="GO" id="GO:0004674">
    <property type="term" value="F:protein serine/threonine kinase activity"/>
    <property type="evidence" value="ECO:0007669"/>
    <property type="project" value="UniProtKB-EC"/>
</dbReference>
<evidence type="ECO:0000256" key="3">
    <source>
        <dbReference type="ARBA" id="ARBA00012513"/>
    </source>
</evidence>
<comment type="function">
    <text evidence="1">Component of the EKC/KEOPS complex that is required for the formation of a threonylcarbamoyl group on adenosine at position 37 (t(6)A37) in tRNAs that read codons beginning with adenine. The complex is probably involved in the transfer of the threonylcarbamoyl moiety of threonylcarbamoyl-AMP (TC-AMP) to the N6 group of A37. BUD32 has ATPase activity in the context of the EKC/KEOPS complex and likely plays a supporting role to the catalytic subunit KAE1. The EKC/KEOPS complex also promotes both telomere uncapping and telomere elongation. The complex is required for efficient recruitment of transcriptional coactivators.</text>
</comment>
<dbReference type="InterPro" id="IPR008266">
    <property type="entry name" value="Tyr_kinase_AS"/>
</dbReference>
<comment type="caution">
    <text evidence="12">The sequence shown here is derived from an EMBL/GenBank/DDBJ whole genome shotgun (WGS) entry which is preliminary data.</text>
</comment>
<evidence type="ECO:0000256" key="5">
    <source>
        <dbReference type="ARBA" id="ARBA00019973"/>
    </source>
</evidence>
<feature type="region of interest" description="Disordered" evidence="10">
    <location>
        <begin position="315"/>
        <end position="354"/>
    </location>
</feature>
<feature type="domain" description="Protein kinase" evidence="11">
    <location>
        <begin position="74"/>
        <end position="406"/>
    </location>
</feature>
<dbReference type="GO" id="GO:0005524">
    <property type="term" value="F:ATP binding"/>
    <property type="evidence" value="ECO:0007669"/>
    <property type="project" value="InterPro"/>
</dbReference>
<evidence type="ECO:0000256" key="4">
    <source>
        <dbReference type="ARBA" id="ARBA00013948"/>
    </source>
</evidence>
<dbReference type="OrthoDB" id="4062651at2759"/>
<dbReference type="PROSITE" id="PS00109">
    <property type="entry name" value="PROTEIN_KINASE_TYR"/>
    <property type="match status" value="1"/>
</dbReference>
<comment type="subunit">
    <text evidence="2">Component of the EKC/KEOPS complex composed of at least BUD32, CGI121, GON7, KAE1 and PCC1; the whole complex dimerizes.</text>
</comment>
<keyword evidence="13" id="KW-1185">Reference proteome</keyword>
<proteinExistence type="predicted"/>
<sequence length="406" mass="47175">MDEEQDDESLAIQHLRRHNSQLPLSVHRIHLSNTGEIISTYTDAENDETYCVHYPVLDEIPLPEGVQTMRRDMLEELERLGPDTDLVAYPPCSSEPANKVRVNSEETPKSRSRILMFDQVVFKYYFLWQYAQKAWKEMNLWMRLPLHPNIVPFDRVVLDELEGRVVGFTNRYVPGHTLEENKSRVFQLRWLQQLIQAVDDLNLRYGISHQDVAPRNLVVDAATDSLMLFDFNFAARINHHSAEKGEGEWYDENRNDVKGVIFTTYEIITRDASLRNAPHEEQNIDSLPLEWMKHEEALLDHPVADYQQILQEWRNRRTADPRPPSTSSTNGPPEAINWPPRPKPPKANMSATDIHGNPCSIIIDQWYERRQVIQERGGKVLSWERPPQRVLDEGTRLLSTGKVINC</sequence>
<reference evidence="12" key="1">
    <citation type="submission" date="2022-10" db="EMBL/GenBank/DDBJ databases">
        <title>Tapping the CABI collections for fungal endophytes: first genome assemblies for Collariella, Neodidymelliopsis, Ascochyta clinopodiicola, Didymella pomorum, Didymosphaeria variabile, Neocosmospora piperis and Neocucurbitaria cava.</title>
        <authorList>
            <person name="Hill R."/>
        </authorList>
    </citation>
    <scope>NUCLEOTIDE SEQUENCE</scope>
    <source>
        <strain evidence="12">IMI 366586</strain>
    </source>
</reference>
<dbReference type="InterPro" id="IPR000719">
    <property type="entry name" value="Prot_kinase_dom"/>
</dbReference>
<dbReference type="EC" id="2.7.11.1" evidence="3"/>
<gene>
    <name evidence="12" type="ORF">N0V84_009172</name>
</gene>
<evidence type="ECO:0000259" key="11">
    <source>
        <dbReference type="PROSITE" id="PS50011"/>
    </source>
</evidence>
<evidence type="ECO:0000256" key="1">
    <source>
        <dbReference type="ARBA" id="ARBA00003747"/>
    </source>
</evidence>
<evidence type="ECO:0000256" key="8">
    <source>
        <dbReference type="ARBA" id="ARBA00047899"/>
    </source>
</evidence>
<evidence type="ECO:0000313" key="12">
    <source>
        <dbReference type="EMBL" id="KAJ4313930.1"/>
    </source>
</evidence>
<dbReference type="AlphaFoldDB" id="A0A9W8W6T1"/>
<evidence type="ECO:0000256" key="6">
    <source>
        <dbReference type="ARBA" id="ARBA00030980"/>
    </source>
</evidence>